<dbReference type="AlphaFoldDB" id="A0A0F9LJ29"/>
<reference evidence="1" key="1">
    <citation type="journal article" date="2015" name="Nature">
        <title>Complex archaea that bridge the gap between prokaryotes and eukaryotes.</title>
        <authorList>
            <person name="Spang A."/>
            <person name="Saw J.H."/>
            <person name="Jorgensen S.L."/>
            <person name="Zaremba-Niedzwiedzka K."/>
            <person name="Martijn J."/>
            <person name="Lind A.E."/>
            <person name="van Eijk R."/>
            <person name="Schleper C."/>
            <person name="Guy L."/>
            <person name="Ettema T.J."/>
        </authorList>
    </citation>
    <scope>NUCLEOTIDE SEQUENCE</scope>
</reference>
<organism evidence="1">
    <name type="scientific">marine sediment metagenome</name>
    <dbReference type="NCBI Taxonomy" id="412755"/>
    <lineage>
        <taxon>unclassified sequences</taxon>
        <taxon>metagenomes</taxon>
        <taxon>ecological metagenomes</taxon>
    </lineage>
</organism>
<gene>
    <name evidence="1" type="ORF">LCGC14_1271140</name>
</gene>
<name>A0A0F9LJ29_9ZZZZ</name>
<dbReference type="EMBL" id="LAZR01007134">
    <property type="protein sequence ID" value="KKM87226.1"/>
    <property type="molecule type" value="Genomic_DNA"/>
</dbReference>
<protein>
    <submittedName>
        <fullName evidence="1">Uncharacterized protein</fullName>
    </submittedName>
</protein>
<sequence>MLWVASMKASQGWQIIRCPPIQIAQPFQEVFRIPKERDRVIVKACELTPEQAATVCQTLLQHLKDMVP</sequence>
<accession>A0A0F9LJ29</accession>
<proteinExistence type="predicted"/>
<evidence type="ECO:0000313" key="1">
    <source>
        <dbReference type="EMBL" id="KKM87226.1"/>
    </source>
</evidence>
<comment type="caution">
    <text evidence="1">The sequence shown here is derived from an EMBL/GenBank/DDBJ whole genome shotgun (WGS) entry which is preliminary data.</text>
</comment>